<dbReference type="InterPro" id="IPR029063">
    <property type="entry name" value="SAM-dependent_MTases_sf"/>
</dbReference>
<dbReference type="RefSeq" id="WP_092881767.1">
    <property type="nucleotide sequence ID" value="NZ_FOOI01000002.1"/>
</dbReference>
<dbReference type="OrthoDB" id="9805171at2"/>
<dbReference type="PANTHER" id="PTHR42912">
    <property type="entry name" value="METHYLTRANSFERASE"/>
    <property type="match status" value="1"/>
</dbReference>
<evidence type="ECO:0000313" key="5">
    <source>
        <dbReference type="Proteomes" id="UP000533017"/>
    </source>
</evidence>
<evidence type="ECO:0000259" key="1">
    <source>
        <dbReference type="Pfam" id="PF08241"/>
    </source>
</evidence>
<feature type="domain" description="Methyltransferase type 11" evidence="1">
    <location>
        <begin position="103"/>
        <end position="193"/>
    </location>
</feature>
<dbReference type="SUPFAM" id="SSF53335">
    <property type="entry name" value="S-adenosyl-L-methionine-dependent methyltransferases"/>
    <property type="match status" value="1"/>
</dbReference>
<reference evidence="3 4" key="1">
    <citation type="submission" date="2016-10" db="EMBL/GenBank/DDBJ databases">
        <authorList>
            <person name="de Groot N.N."/>
        </authorList>
    </citation>
    <scope>NUCLEOTIDE SEQUENCE [LARGE SCALE GENOMIC DNA]</scope>
    <source>
        <strain evidence="3 4">CPCC 202808</strain>
    </source>
</reference>
<sequence>MPHYTHVLGWLLGLEGIALLRAQAGDDLGPDTGFVQARLDEIREILADPDLSARPGGTVGEIGTRDGYAEWVHSYDDGDNPLIAREEPVVRPLLDALKVGRVLDAACGTGRHSQYLAELGHEVVGVDSSPEMLARARAKIPAGDFRQADLDDVPFPDGSFDSVVCSLALTHQPRLEPALEEFARVVRPGGQVVLSDIHWLSLYLGGVAAVAGPDGVLAMPASRFLPSDYLTAALASGFTVRACHEPRWGDVPGGHGGSDAQRYCPEAARAAARDTPALIVWHLERAA</sequence>
<name>A0A1I2LAF4_9ACTN</name>
<dbReference type="Gene3D" id="3.40.50.150">
    <property type="entry name" value="Vaccinia Virus protein VP39"/>
    <property type="match status" value="1"/>
</dbReference>
<accession>A0A1I2LAF4</accession>
<protein>
    <submittedName>
        <fullName evidence="3">Methyltransferase domain-containing protein</fullName>
    </submittedName>
    <submittedName>
        <fullName evidence="2">SAM-dependent methyltransferase</fullName>
    </submittedName>
</protein>
<keyword evidence="3" id="KW-0489">Methyltransferase</keyword>
<keyword evidence="3" id="KW-0808">Transferase</keyword>
<dbReference type="STRING" id="504797.SAMN05421678_10228"/>
<keyword evidence="5" id="KW-1185">Reference proteome</keyword>
<dbReference type="EMBL" id="FOOI01000002">
    <property type="protein sequence ID" value="SFF75973.1"/>
    <property type="molecule type" value="Genomic_DNA"/>
</dbReference>
<dbReference type="Proteomes" id="UP000199052">
    <property type="component" value="Unassembled WGS sequence"/>
</dbReference>
<evidence type="ECO:0000313" key="2">
    <source>
        <dbReference type="EMBL" id="NYH85001.1"/>
    </source>
</evidence>
<gene>
    <name evidence="2" type="ORF">FHR37_003852</name>
    <name evidence="3" type="ORF">SAMN05421678_10228</name>
</gene>
<dbReference type="AlphaFoldDB" id="A0A1I2LAF4"/>
<dbReference type="InterPro" id="IPR013216">
    <property type="entry name" value="Methyltransf_11"/>
</dbReference>
<dbReference type="GO" id="GO:0008757">
    <property type="term" value="F:S-adenosylmethionine-dependent methyltransferase activity"/>
    <property type="evidence" value="ECO:0007669"/>
    <property type="project" value="InterPro"/>
</dbReference>
<dbReference type="Pfam" id="PF08241">
    <property type="entry name" value="Methyltransf_11"/>
    <property type="match status" value="1"/>
</dbReference>
<dbReference type="Proteomes" id="UP000533017">
    <property type="component" value="Unassembled WGS sequence"/>
</dbReference>
<dbReference type="GO" id="GO:0032259">
    <property type="term" value="P:methylation"/>
    <property type="evidence" value="ECO:0007669"/>
    <property type="project" value="UniProtKB-KW"/>
</dbReference>
<dbReference type="CDD" id="cd02440">
    <property type="entry name" value="AdoMet_MTases"/>
    <property type="match status" value="1"/>
</dbReference>
<dbReference type="InterPro" id="IPR050508">
    <property type="entry name" value="Methyltransf_Superfamily"/>
</dbReference>
<evidence type="ECO:0000313" key="3">
    <source>
        <dbReference type="EMBL" id="SFF75973.1"/>
    </source>
</evidence>
<reference evidence="2 5" key="2">
    <citation type="submission" date="2020-07" db="EMBL/GenBank/DDBJ databases">
        <title>Sequencing the genomes of 1000 actinobacteria strains.</title>
        <authorList>
            <person name="Klenk H.-P."/>
        </authorList>
    </citation>
    <scope>NUCLEOTIDE SEQUENCE [LARGE SCALE GENOMIC DNA]</scope>
    <source>
        <strain evidence="2 5">DSM 45117</strain>
    </source>
</reference>
<evidence type="ECO:0000313" key="4">
    <source>
        <dbReference type="Proteomes" id="UP000199052"/>
    </source>
</evidence>
<organism evidence="3 4">
    <name type="scientific">Actinopolymorpha cephalotaxi</name>
    <dbReference type="NCBI Taxonomy" id="504797"/>
    <lineage>
        <taxon>Bacteria</taxon>
        <taxon>Bacillati</taxon>
        <taxon>Actinomycetota</taxon>
        <taxon>Actinomycetes</taxon>
        <taxon>Propionibacteriales</taxon>
        <taxon>Actinopolymorphaceae</taxon>
        <taxon>Actinopolymorpha</taxon>
    </lineage>
</organism>
<dbReference type="EMBL" id="JACBZA010000001">
    <property type="protein sequence ID" value="NYH85001.1"/>
    <property type="molecule type" value="Genomic_DNA"/>
</dbReference>
<proteinExistence type="predicted"/>